<dbReference type="EMBL" id="JJMT01000004">
    <property type="protein sequence ID" value="KEO46759.1"/>
    <property type="molecule type" value="Genomic_DNA"/>
</dbReference>
<protein>
    <recommendedName>
        <fullName evidence="3">SIR2-like domain-containing protein</fullName>
    </recommendedName>
</protein>
<gene>
    <name evidence="1" type="ORF">DL07_08570</name>
</gene>
<accession>A0A074JL55</accession>
<proteinExistence type="predicted"/>
<evidence type="ECO:0000313" key="2">
    <source>
        <dbReference type="Proteomes" id="UP000027855"/>
    </source>
</evidence>
<name>A0A074JL55_STRSL</name>
<dbReference type="RefSeq" id="WP_036757376.1">
    <property type="nucleotide sequence ID" value="NZ_CAXOQD010000011.1"/>
</dbReference>
<evidence type="ECO:0008006" key="3">
    <source>
        <dbReference type="Google" id="ProtNLM"/>
    </source>
</evidence>
<dbReference type="AlphaFoldDB" id="A0A074JL55"/>
<reference evidence="1 2" key="1">
    <citation type="submission" date="2014-04" db="EMBL/GenBank/DDBJ databases">
        <title>Variable characteristics of bacteriocin-producing Streptococcus salivarius strains isolated from Malaysian subjects.</title>
        <authorList>
            <person name="Philip K."/>
            <person name="Barbour A."/>
        </authorList>
    </citation>
    <scope>NUCLEOTIDE SEQUENCE [LARGE SCALE GENOMIC DNA]</scope>
    <source>
        <strain evidence="1 2">NU10</strain>
    </source>
</reference>
<dbReference type="Proteomes" id="UP000027855">
    <property type="component" value="Unassembled WGS sequence"/>
</dbReference>
<comment type="caution">
    <text evidence="1">The sequence shown here is derived from an EMBL/GenBank/DDBJ whole genome shotgun (WGS) entry which is preliminary data.</text>
</comment>
<sequence>MRSHTVILGAGATIAAIPDGDKNGKSSSVMNGLLKKLNLEEILAGVELQTKSENLEDIYSELFEREECSEIVKKLEERLYDYFASLELPDEPTIYDLLILSLTNKDCIATFNWDPLLIQAYVRCSKITLNLPQILCLHGNVAVGFCEEHTEFGTVDYYCPTCYKKLNPTKLLYPVKNKDYSSDGYINWCWKALDYFVDHSYMLTIFGYSAPKSDVDAVNLMKKAWGNIEDRPLEEVSVIDIIDEETMLNTWKDFIHSHHYRYSNSFFDSYLAKFPRRTCETVFATFSLNVPSDGSRGFKENFNWDMIKEFLSDMLVEEQENKGKSNLKSRYLVWGEDVNK</sequence>
<evidence type="ECO:0000313" key="1">
    <source>
        <dbReference type="EMBL" id="KEO46759.1"/>
    </source>
</evidence>
<organism evidence="1 2">
    <name type="scientific">Streptococcus salivarius</name>
    <dbReference type="NCBI Taxonomy" id="1304"/>
    <lineage>
        <taxon>Bacteria</taxon>
        <taxon>Bacillati</taxon>
        <taxon>Bacillota</taxon>
        <taxon>Bacilli</taxon>
        <taxon>Lactobacillales</taxon>
        <taxon>Streptococcaceae</taxon>
        <taxon>Streptococcus</taxon>
    </lineage>
</organism>